<keyword evidence="6" id="KW-0378">Hydrolase</keyword>
<accession>A0A087VUA5</accession>
<evidence type="ECO:0000256" key="1">
    <source>
        <dbReference type="ARBA" id="ARBA00005417"/>
    </source>
</evidence>
<reference evidence="6 7" key="1">
    <citation type="journal article" date="2014" name="Appl. Environ. Microbiol.">
        <title>Genomic encyclopedia of type strains of the genus Bifidobacterium.</title>
        <authorList>
            <person name="Milani C."/>
            <person name="Lugli G.A."/>
            <person name="Duranti S."/>
            <person name="Turroni F."/>
            <person name="Bottacini F."/>
            <person name="Mangifesta M."/>
            <person name="Sanchez B."/>
            <person name="Viappiani A."/>
            <person name="Mancabelli L."/>
            <person name="Taminiau B."/>
            <person name="Delcenserie V."/>
            <person name="Barrangou R."/>
            <person name="Margolles A."/>
            <person name="van Sinderen D."/>
            <person name="Ventura M."/>
        </authorList>
    </citation>
    <scope>NUCLEOTIDE SEQUENCE [LARGE SCALE GENOMIC DNA]</scope>
    <source>
        <strain evidence="6 7">LMG 11587</strain>
    </source>
</reference>
<dbReference type="InterPro" id="IPR003593">
    <property type="entry name" value="AAA+_ATPase"/>
</dbReference>
<organism evidence="6 7">
    <name type="scientific">Bifidobacterium [indicum] DSM 20214 = LMG 11587</name>
    <dbReference type="NCBI Taxonomy" id="1341694"/>
    <lineage>
        <taxon>Bacteria</taxon>
        <taxon>Bacillati</taxon>
        <taxon>Actinomycetota</taxon>
        <taxon>Actinomycetes</taxon>
        <taxon>Bifidobacteriales</taxon>
        <taxon>Bifidobacteriaceae</taxon>
        <taxon>Bifidobacterium</taxon>
    </lineage>
</organism>
<protein>
    <submittedName>
        <fullName evidence="6">ABC transporter</fullName>
        <ecNumber evidence="6">3.6.3.25</ecNumber>
    </submittedName>
</protein>
<dbReference type="EMBL" id="CP006018">
    <property type="protein sequence ID" value="AIC91878.1"/>
    <property type="molecule type" value="Genomic_DNA"/>
</dbReference>
<evidence type="ECO:0000256" key="2">
    <source>
        <dbReference type="ARBA" id="ARBA00022448"/>
    </source>
</evidence>
<dbReference type="AlphaFoldDB" id="A0A087VUA5"/>
<dbReference type="InterPro" id="IPR003439">
    <property type="entry name" value="ABC_transporter-like_ATP-bd"/>
</dbReference>
<sequence length="323" mass="34793">MNEYQDIQSHAAVVTKDLVKSYGTFKAVNGLNLQVPMGGVYGLLGPNGAGKSTTMKLLLGLTDATSGRMWMLGQDVERHSRIQPGRVGSMIEGPSFYPSLSGLDNCRMVADYLGLPSNSSTAVLAKVGLRGHEDKKAKDYSLGMKQRLGIAMALISHPELLLLDEPTNGLDAEAVVEVRQMIMDLAASEGVTVIISSHILSEIERMAPVVGIIAAGRLLYQGSLEDLRDEGHIDLRVSDPQLAAGTLEHDGIDYGYIQESGTLRIPESDDRLVGSLVAQLVSQGLQVYRVASERKSLEDAFLELVENTQAHVPQIGLQQGASR</sequence>
<evidence type="ECO:0000259" key="5">
    <source>
        <dbReference type="PROSITE" id="PS50893"/>
    </source>
</evidence>
<evidence type="ECO:0000313" key="6">
    <source>
        <dbReference type="EMBL" id="AIC91878.1"/>
    </source>
</evidence>
<dbReference type="PROSITE" id="PS50893">
    <property type="entry name" value="ABC_TRANSPORTER_2"/>
    <property type="match status" value="1"/>
</dbReference>
<name>A0A087VUA5_9BIFI</name>
<keyword evidence="2" id="KW-0813">Transport</keyword>
<dbReference type="GO" id="GO:0016887">
    <property type="term" value="F:ATP hydrolysis activity"/>
    <property type="evidence" value="ECO:0007669"/>
    <property type="project" value="InterPro"/>
</dbReference>
<dbReference type="OrthoDB" id="9804819at2"/>
<dbReference type="RefSeq" id="WP_052108915.1">
    <property type="nucleotide sequence ID" value="NZ_CP006018.1"/>
</dbReference>
<dbReference type="EC" id="3.6.3.25" evidence="6"/>
<keyword evidence="7" id="KW-1185">Reference proteome</keyword>
<dbReference type="Proteomes" id="UP000028569">
    <property type="component" value="Chromosome"/>
</dbReference>
<evidence type="ECO:0000256" key="3">
    <source>
        <dbReference type="ARBA" id="ARBA00022741"/>
    </source>
</evidence>
<proteinExistence type="inferred from homology"/>
<evidence type="ECO:0000313" key="7">
    <source>
        <dbReference type="Proteomes" id="UP000028569"/>
    </source>
</evidence>
<evidence type="ECO:0000256" key="4">
    <source>
        <dbReference type="ARBA" id="ARBA00022840"/>
    </source>
</evidence>
<comment type="similarity">
    <text evidence="1">Belongs to the ABC transporter superfamily.</text>
</comment>
<dbReference type="GO" id="GO:0005524">
    <property type="term" value="F:ATP binding"/>
    <property type="evidence" value="ECO:0007669"/>
    <property type="project" value="UniProtKB-KW"/>
</dbReference>
<dbReference type="Pfam" id="PF00005">
    <property type="entry name" value="ABC_tran"/>
    <property type="match status" value="1"/>
</dbReference>
<dbReference type="Gene3D" id="3.40.50.300">
    <property type="entry name" value="P-loop containing nucleotide triphosphate hydrolases"/>
    <property type="match status" value="1"/>
</dbReference>
<dbReference type="PANTHER" id="PTHR43335:SF4">
    <property type="entry name" value="ABC TRANSPORTER, ATP-BINDING PROTEIN"/>
    <property type="match status" value="1"/>
</dbReference>
<keyword evidence="4" id="KW-0067">ATP-binding</keyword>
<dbReference type="InterPro" id="IPR027417">
    <property type="entry name" value="P-loop_NTPase"/>
</dbReference>
<gene>
    <name evidence="6" type="ORF">BINDI_0602</name>
</gene>
<dbReference type="SMART" id="SM00382">
    <property type="entry name" value="AAA"/>
    <property type="match status" value="1"/>
</dbReference>
<dbReference type="InterPro" id="IPR017871">
    <property type="entry name" value="ABC_transporter-like_CS"/>
</dbReference>
<dbReference type="PANTHER" id="PTHR43335">
    <property type="entry name" value="ABC TRANSPORTER, ATP-BINDING PROTEIN"/>
    <property type="match status" value="1"/>
</dbReference>
<dbReference type="HOGENOM" id="CLU_000604_1_2_11"/>
<dbReference type="PROSITE" id="PS00211">
    <property type="entry name" value="ABC_TRANSPORTER_1"/>
    <property type="match status" value="1"/>
</dbReference>
<dbReference type="KEGG" id="bii:BINDI_0602"/>
<keyword evidence="3" id="KW-0547">Nucleotide-binding</keyword>
<dbReference type="SUPFAM" id="SSF52540">
    <property type="entry name" value="P-loop containing nucleoside triphosphate hydrolases"/>
    <property type="match status" value="1"/>
</dbReference>
<feature type="domain" description="ABC transporter" evidence="5">
    <location>
        <begin position="13"/>
        <end position="240"/>
    </location>
</feature>